<sequence length="213" mass="23433">MGNVIDVTGSGTPKAIRSYLAKGDKDYSGKLETQEEVNLAVASACSGKGEACASVKKYVESMGWQVKVEKVSEAKSEKLNETPIKGYFYTTNGVKFRAKGEGKWRIFGESKWGGFGVDNGDSEGKTQWHIPSKTMKYVAFEIKNPSEGKFALPRFKVEINGNEAEWIDADTKGTVKVAVDSEMFPKGKLLKFQLIFAEGTLNIQLENPRALSK</sequence>
<reference evidence="1 2" key="1">
    <citation type="journal article" date="2016" name="Nat. Commun.">
        <title>Thousands of microbial genomes shed light on interconnected biogeochemical processes in an aquifer system.</title>
        <authorList>
            <person name="Anantharaman K."/>
            <person name="Brown C.T."/>
            <person name="Hug L.A."/>
            <person name="Sharon I."/>
            <person name="Castelle C.J."/>
            <person name="Probst A.J."/>
            <person name="Thomas B.C."/>
            <person name="Singh A."/>
            <person name="Wilkins M.J."/>
            <person name="Karaoz U."/>
            <person name="Brodie E.L."/>
            <person name="Williams K.H."/>
            <person name="Hubbard S.S."/>
            <person name="Banfield J.F."/>
        </authorList>
    </citation>
    <scope>NUCLEOTIDE SEQUENCE [LARGE SCALE GENOMIC DNA]</scope>
</reference>
<dbReference type="EMBL" id="MEUJ01000004">
    <property type="protein sequence ID" value="OGC40390.1"/>
    <property type="molecule type" value="Genomic_DNA"/>
</dbReference>
<proteinExistence type="predicted"/>
<dbReference type="AlphaFoldDB" id="A0A1F4U6E2"/>
<evidence type="ECO:0000313" key="2">
    <source>
        <dbReference type="Proteomes" id="UP000179242"/>
    </source>
</evidence>
<organism evidence="1 2">
    <name type="scientific">candidate division WOR-1 bacterium RIFOXYC2_FULL_46_14</name>
    <dbReference type="NCBI Taxonomy" id="1802587"/>
    <lineage>
        <taxon>Bacteria</taxon>
        <taxon>Bacillati</taxon>
        <taxon>Saganbacteria</taxon>
    </lineage>
</organism>
<dbReference type="Proteomes" id="UP000179242">
    <property type="component" value="Unassembled WGS sequence"/>
</dbReference>
<gene>
    <name evidence="1" type="ORF">A2438_03905</name>
</gene>
<protein>
    <submittedName>
        <fullName evidence="1">Uncharacterized protein</fullName>
    </submittedName>
</protein>
<accession>A0A1F4U6E2</accession>
<name>A0A1F4U6E2_UNCSA</name>
<evidence type="ECO:0000313" key="1">
    <source>
        <dbReference type="EMBL" id="OGC40390.1"/>
    </source>
</evidence>
<comment type="caution">
    <text evidence="1">The sequence shown here is derived from an EMBL/GenBank/DDBJ whole genome shotgun (WGS) entry which is preliminary data.</text>
</comment>